<dbReference type="Proteomes" id="UP000012040">
    <property type="component" value="Chromosome"/>
</dbReference>
<dbReference type="PANTHER" id="PTHR34932">
    <property type="entry name" value="TRPL TRANSLOCATION DEFECT PROTEIN 14"/>
    <property type="match status" value="1"/>
</dbReference>
<reference evidence="2 3" key="1">
    <citation type="journal article" date="2013" name="ISME J.">
        <title>By their genes ye shall know them: genomic signatures of predatory bacteria.</title>
        <authorList>
            <person name="Pasternak Z."/>
            <person name="Pietrokovski S."/>
            <person name="Rotem O."/>
            <person name="Gophna U."/>
            <person name="Lurie-Weinberger M.N."/>
            <person name="Jurkevitch E."/>
        </authorList>
    </citation>
    <scope>NUCLEOTIDE SEQUENCE [LARGE SCALE GENOMIC DNA]</scope>
    <source>
        <strain evidence="2 3">JSS</strain>
    </source>
</reference>
<sequence>MSSVKRIVLTGAPSSGKSSVMAEIQKRQWPHVALVPESAVVLLSGGFPAPQHHDIEQIRSFQNVILTLQSHLEQVIARQNPAAKYLVLDRARLDGAGFWSLGVQDYLQQFQVSKSDEYSRYDQIIFLGLPTDEFFEGVNERRFHNFEQSQQSEKQLLEVWSGHPNFHFVPAERDFNVKVENVLSLIQQSMLSS</sequence>
<dbReference type="PANTHER" id="PTHR34932:SF1">
    <property type="entry name" value="TRPL TRANSLOCATION DEFECT PROTEIN 14"/>
    <property type="match status" value="1"/>
</dbReference>
<keyword evidence="3" id="KW-1185">Reference proteome</keyword>
<dbReference type="OrthoDB" id="5292323at2"/>
<dbReference type="AlphaFoldDB" id="M4V9X1"/>
<dbReference type="PATRIC" id="fig|1184267.3.peg.1793"/>
<accession>M4V9X1</accession>
<evidence type="ECO:0000259" key="1">
    <source>
        <dbReference type="Pfam" id="PF13521"/>
    </source>
</evidence>
<dbReference type="EMBL" id="CP003537">
    <property type="protein sequence ID" value="AGH95988.1"/>
    <property type="molecule type" value="Genomic_DNA"/>
</dbReference>
<dbReference type="STRING" id="1184267.A11Q_1772"/>
<name>M4V9X1_9BACT</name>
<dbReference type="Pfam" id="PF13521">
    <property type="entry name" value="AAA_28"/>
    <property type="match status" value="1"/>
</dbReference>
<evidence type="ECO:0000313" key="2">
    <source>
        <dbReference type="EMBL" id="AGH95988.1"/>
    </source>
</evidence>
<proteinExistence type="predicted"/>
<dbReference type="RefSeq" id="WP_015470478.1">
    <property type="nucleotide sequence ID" value="NC_020813.1"/>
</dbReference>
<dbReference type="InterPro" id="IPR027417">
    <property type="entry name" value="P-loop_NTPase"/>
</dbReference>
<dbReference type="GO" id="GO:0035091">
    <property type="term" value="F:phosphatidylinositol binding"/>
    <property type="evidence" value="ECO:0007669"/>
    <property type="project" value="TreeGrafter"/>
</dbReference>
<organism evidence="2 3">
    <name type="scientific">Pseudobdellovibrio exovorus JSS</name>
    <dbReference type="NCBI Taxonomy" id="1184267"/>
    <lineage>
        <taxon>Bacteria</taxon>
        <taxon>Pseudomonadati</taxon>
        <taxon>Bdellovibrionota</taxon>
        <taxon>Bdellovibrionia</taxon>
        <taxon>Bdellovibrionales</taxon>
        <taxon>Pseudobdellovibrionaceae</taxon>
        <taxon>Pseudobdellovibrio</taxon>
    </lineage>
</organism>
<dbReference type="SUPFAM" id="SSF52540">
    <property type="entry name" value="P-loop containing nucleoside triphosphate hydrolases"/>
    <property type="match status" value="1"/>
</dbReference>
<dbReference type="InterPro" id="IPR038727">
    <property type="entry name" value="NadR/Ttd14_AAA_dom"/>
</dbReference>
<gene>
    <name evidence="2" type="ORF">A11Q_1772</name>
</gene>
<protein>
    <recommendedName>
        <fullName evidence="1">NadR/Ttd14 AAA domain-containing protein</fullName>
    </recommendedName>
</protein>
<dbReference type="InterPro" id="IPR053227">
    <property type="entry name" value="TRPL-trafficking_regulator"/>
</dbReference>
<evidence type="ECO:0000313" key="3">
    <source>
        <dbReference type="Proteomes" id="UP000012040"/>
    </source>
</evidence>
<dbReference type="GO" id="GO:0070300">
    <property type="term" value="F:phosphatidic acid binding"/>
    <property type="evidence" value="ECO:0007669"/>
    <property type="project" value="TreeGrafter"/>
</dbReference>
<dbReference type="eggNOG" id="COG3911">
    <property type="taxonomic scope" value="Bacteria"/>
</dbReference>
<dbReference type="HOGENOM" id="CLU_088091_1_0_7"/>
<feature type="domain" description="NadR/Ttd14 AAA" evidence="1">
    <location>
        <begin position="6"/>
        <end position="164"/>
    </location>
</feature>
<dbReference type="GO" id="GO:0005525">
    <property type="term" value="F:GTP binding"/>
    <property type="evidence" value="ECO:0007669"/>
    <property type="project" value="TreeGrafter"/>
</dbReference>
<dbReference type="KEGG" id="bex:A11Q_1772"/>
<dbReference type="Gene3D" id="3.40.50.300">
    <property type="entry name" value="P-loop containing nucleotide triphosphate hydrolases"/>
    <property type="match status" value="1"/>
</dbReference>